<dbReference type="InterPro" id="IPR010675">
    <property type="entry name" value="Bin3_C"/>
</dbReference>
<dbReference type="Proteomes" id="UP000095284">
    <property type="component" value="Unplaced"/>
</dbReference>
<dbReference type="SUPFAM" id="SSF53335">
    <property type="entry name" value="S-adenosyl-L-methionine-dependent methyltransferases"/>
    <property type="match status" value="1"/>
</dbReference>
<dbReference type="GO" id="GO:0008173">
    <property type="term" value="F:RNA methyltransferase activity"/>
    <property type="evidence" value="ECO:0007669"/>
    <property type="project" value="UniProtKB-UniRule"/>
</dbReference>
<evidence type="ECO:0000256" key="1">
    <source>
        <dbReference type="ARBA" id="ARBA00008361"/>
    </source>
</evidence>
<evidence type="ECO:0000256" key="6">
    <source>
        <dbReference type="RuleBase" id="RU367087"/>
    </source>
</evidence>
<dbReference type="SMR" id="A0A1I7SL64"/>
<dbReference type="GO" id="GO:0040031">
    <property type="term" value="P:snRNA modification"/>
    <property type="evidence" value="ECO:0007669"/>
    <property type="project" value="TreeGrafter"/>
</dbReference>
<dbReference type="GO" id="GO:0008171">
    <property type="term" value="F:O-methyltransferase activity"/>
    <property type="evidence" value="ECO:0007669"/>
    <property type="project" value="UniProtKB-UniRule"/>
</dbReference>
<evidence type="ECO:0000313" key="10">
    <source>
        <dbReference type="Proteomes" id="UP000095284"/>
    </source>
</evidence>
<dbReference type="PROSITE" id="PS51515">
    <property type="entry name" value="BIN3_SAM"/>
    <property type="match status" value="1"/>
</dbReference>
<feature type="compositionally biased region" description="Polar residues" evidence="7">
    <location>
        <begin position="11"/>
        <end position="20"/>
    </location>
</feature>
<dbReference type="GO" id="GO:0017069">
    <property type="term" value="F:snRNA binding"/>
    <property type="evidence" value="ECO:0007669"/>
    <property type="project" value="TreeGrafter"/>
</dbReference>
<evidence type="ECO:0000256" key="4">
    <source>
        <dbReference type="ARBA" id="ARBA00022691"/>
    </source>
</evidence>
<dbReference type="GO" id="GO:0032259">
    <property type="term" value="P:methylation"/>
    <property type="evidence" value="ECO:0007669"/>
    <property type="project" value="UniProtKB-KW"/>
</dbReference>
<dbReference type="EMBL" id="CAJFCV020000006">
    <property type="protein sequence ID" value="CAG9129383.1"/>
    <property type="molecule type" value="Genomic_DNA"/>
</dbReference>
<dbReference type="FunFam" id="3.40.50.150:FF:000083">
    <property type="entry name" value="7SK snRNA methylphosphate capping enzyme"/>
    <property type="match status" value="1"/>
</dbReference>
<evidence type="ECO:0000256" key="2">
    <source>
        <dbReference type="ARBA" id="ARBA00022603"/>
    </source>
</evidence>
<dbReference type="eggNOG" id="KOG2899">
    <property type="taxonomic scope" value="Eukaryota"/>
</dbReference>
<dbReference type="InterPro" id="IPR024160">
    <property type="entry name" value="BIN3_SAM-bd_dom"/>
</dbReference>
<dbReference type="OrthoDB" id="10017101at2759"/>
<reference evidence="12" key="1">
    <citation type="submission" date="2016-11" db="UniProtKB">
        <authorList>
            <consortium name="WormBaseParasite"/>
        </authorList>
    </citation>
    <scope>IDENTIFICATION</scope>
</reference>
<gene>
    <name evidence="9" type="ORF">BXYJ_LOCUS14015</name>
</gene>
<dbReference type="WBParaSite" id="BXY_1379600.1">
    <property type="protein sequence ID" value="BXY_1379600.1"/>
    <property type="gene ID" value="BXY_1379600"/>
</dbReference>
<evidence type="ECO:0000256" key="7">
    <source>
        <dbReference type="SAM" id="MobiDB-lite"/>
    </source>
</evidence>
<feature type="region of interest" description="Disordered" evidence="7">
    <location>
        <begin position="1"/>
        <end position="25"/>
    </location>
</feature>
<evidence type="ECO:0000313" key="11">
    <source>
        <dbReference type="Proteomes" id="UP000659654"/>
    </source>
</evidence>
<accession>A0A1I7SL64</accession>
<dbReference type="InterPro" id="IPR029063">
    <property type="entry name" value="SAM-dependent_MTases_sf"/>
</dbReference>
<evidence type="ECO:0000259" key="8">
    <source>
        <dbReference type="PROSITE" id="PS51515"/>
    </source>
</evidence>
<keyword evidence="2 6" id="KW-0489">Methyltransferase</keyword>
<dbReference type="Pfam" id="PF06859">
    <property type="entry name" value="Bin3"/>
    <property type="match status" value="1"/>
</dbReference>
<dbReference type="Gene3D" id="3.40.50.150">
    <property type="entry name" value="Vaccinia Virus protein VP39"/>
    <property type="match status" value="1"/>
</dbReference>
<keyword evidence="4 5" id="KW-0949">S-adenosyl-L-methionine</keyword>
<dbReference type="InterPro" id="IPR041698">
    <property type="entry name" value="Methyltransf_25"/>
</dbReference>
<evidence type="ECO:0000313" key="9">
    <source>
        <dbReference type="EMBL" id="CAD5233924.1"/>
    </source>
</evidence>
<evidence type="ECO:0000256" key="3">
    <source>
        <dbReference type="ARBA" id="ARBA00022679"/>
    </source>
</evidence>
<proteinExistence type="inferred from homology"/>
<protein>
    <recommendedName>
        <fullName evidence="6">RNA methyltransferase</fullName>
        <ecNumber evidence="6">2.1.1.-</ecNumber>
    </recommendedName>
</protein>
<keyword evidence="3 6" id="KW-0808">Transferase</keyword>
<dbReference type="PANTHER" id="PTHR12315">
    <property type="entry name" value="BICOID-INTERACTING PROTEIN RELATED"/>
    <property type="match status" value="1"/>
</dbReference>
<organism evidence="10 12">
    <name type="scientific">Bursaphelenchus xylophilus</name>
    <name type="common">Pinewood nematode worm</name>
    <name type="synonym">Aphelenchoides xylophilus</name>
    <dbReference type="NCBI Taxonomy" id="6326"/>
    <lineage>
        <taxon>Eukaryota</taxon>
        <taxon>Metazoa</taxon>
        <taxon>Ecdysozoa</taxon>
        <taxon>Nematoda</taxon>
        <taxon>Chromadorea</taxon>
        <taxon>Rhabditida</taxon>
        <taxon>Tylenchina</taxon>
        <taxon>Tylenchomorpha</taxon>
        <taxon>Aphelenchoidea</taxon>
        <taxon>Aphelenchoididae</taxon>
        <taxon>Bursaphelenchus</taxon>
    </lineage>
</organism>
<name>A0A1I7SL64_BURXY</name>
<dbReference type="PANTHER" id="PTHR12315:SF0">
    <property type="entry name" value="7SK SNRNA METHYLPHOSPHATE CAPPING ENZYME"/>
    <property type="match status" value="1"/>
</dbReference>
<reference evidence="9" key="2">
    <citation type="submission" date="2020-09" db="EMBL/GenBank/DDBJ databases">
        <authorList>
            <person name="Kikuchi T."/>
        </authorList>
    </citation>
    <scope>NUCLEOTIDE SEQUENCE</scope>
    <source>
        <strain evidence="9">Ka4C1</strain>
    </source>
</reference>
<evidence type="ECO:0000313" key="12">
    <source>
        <dbReference type="WBParaSite" id="BXY_1379600.1"/>
    </source>
</evidence>
<evidence type="ECO:0000256" key="5">
    <source>
        <dbReference type="PROSITE-ProRule" id="PRU00848"/>
    </source>
</evidence>
<dbReference type="CDD" id="cd02440">
    <property type="entry name" value="AdoMet_MTases"/>
    <property type="match status" value="1"/>
</dbReference>
<dbReference type="InterPro" id="IPR039772">
    <property type="entry name" value="Bin3-like"/>
</dbReference>
<dbReference type="Pfam" id="PF13649">
    <property type="entry name" value="Methyltransf_25"/>
    <property type="match status" value="1"/>
</dbReference>
<dbReference type="EMBL" id="CAJFDI010000006">
    <property type="protein sequence ID" value="CAD5233924.1"/>
    <property type="molecule type" value="Genomic_DNA"/>
</dbReference>
<sequence length="282" mass="32437">MDEMEVDDQQKSPIQGTKASGETDVGFLAEANLPKGKAKEDERFRYGNYNQYYGTRLDGKFVKDPRLDLMKDEWFAKKAVLDIGCNAGMITLYIAKHMNPRRIVGLDIDPNLVGIARKNIRHYCDKDVKLAGKMPAPKHFEEDEVPTFPHNVWFICTSYVFPDEEMLDMVIPEYNTILALSITKWIHLNWGDSGLKLFFKRAYKNLKSGGWFILEPQDIRTYGKSCRKIPSMKSVYKSIELTPDKFSDYLINEVGFVECLDLGIPKAKSKGFQRPILAFRKK</sequence>
<comment type="similarity">
    <text evidence="1 6">Belongs to the methyltransferase superfamily.</text>
</comment>
<keyword evidence="11" id="KW-1185">Reference proteome</keyword>
<dbReference type="Proteomes" id="UP000659654">
    <property type="component" value="Unassembled WGS sequence"/>
</dbReference>
<feature type="domain" description="Bin3-type SAM" evidence="8">
    <location>
        <begin position="64"/>
        <end position="282"/>
    </location>
</feature>
<dbReference type="AlphaFoldDB" id="A0A1I7SL64"/>
<dbReference type="Proteomes" id="UP000582659">
    <property type="component" value="Unassembled WGS sequence"/>
</dbReference>
<dbReference type="EC" id="2.1.1.-" evidence="6"/>